<feature type="domain" description="Fatty acid hydroxylase" evidence="15">
    <location>
        <begin position="58"/>
        <end position="196"/>
    </location>
</feature>
<dbReference type="GO" id="GO:0080132">
    <property type="term" value="F:fatty acid 2-hydroxylase activity"/>
    <property type="evidence" value="ECO:0007669"/>
    <property type="project" value="InterPro"/>
</dbReference>
<evidence type="ECO:0000256" key="14">
    <source>
        <dbReference type="SAM" id="Phobius"/>
    </source>
</evidence>
<comment type="subcellular location">
    <subcellularLocation>
        <location evidence="2">Endoplasmic reticulum membrane</location>
        <topology evidence="2">Multi-pass membrane protein</topology>
    </subcellularLocation>
</comment>
<comment type="cofactor">
    <cofactor evidence="1">
        <name>Zn(2+)</name>
        <dbReference type="ChEBI" id="CHEBI:29105"/>
    </cofactor>
</comment>
<evidence type="ECO:0000256" key="12">
    <source>
        <dbReference type="ARBA" id="ARBA00023136"/>
    </source>
</evidence>
<evidence type="ECO:0000256" key="2">
    <source>
        <dbReference type="ARBA" id="ARBA00004477"/>
    </source>
</evidence>
<keyword evidence="11" id="KW-0443">Lipid metabolism</keyword>
<dbReference type="RefSeq" id="WP_092101273.1">
    <property type="nucleotide sequence ID" value="NZ_FOOT01000003.1"/>
</dbReference>
<feature type="transmembrane region" description="Helical" evidence="14">
    <location>
        <begin position="21"/>
        <end position="42"/>
    </location>
</feature>
<evidence type="ECO:0000313" key="16">
    <source>
        <dbReference type="EMBL" id="SFG74825.1"/>
    </source>
</evidence>
<dbReference type="PANTHER" id="PTHR12863">
    <property type="entry name" value="FATTY ACID HYDROXYLASE"/>
    <property type="match status" value="1"/>
</dbReference>
<evidence type="ECO:0000256" key="9">
    <source>
        <dbReference type="ARBA" id="ARBA00022989"/>
    </source>
</evidence>
<sequence length="203" mass="23534">MKPNHKGSAQLFKNPVLEKMTRTHIAVPISIFLIIATGLIYYGITHGFISILEAIGFFFLGWFIFTLIEYLAHRYVFHMDTDTPFKARLQYLFHGNHHEFPKDKERLAMPPIVSILYASAFFFIFKIVFGTFVFGVVAGLLFGYAMYLLVHYVVHAYPPPKNFLKELWINHSIHHYKDPEAAFGVSSPLWDYILGTMPKRTKK</sequence>
<evidence type="ECO:0000256" key="1">
    <source>
        <dbReference type="ARBA" id="ARBA00001947"/>
    </source>
</evidence>
<organism evidence="16 17">
    <name type="scientific">Pontibacter chinhatensis</name>
    <dbReference type="NCBI Taxonomy" id="1436961"/>
    <lineage>
        <taxon>Bacteria</taxon>
        <taxon>Pseudomonadati</taxon>
        <taxon>Bacteroidota</taxon>
        <taxon>Cytophagia</taxon>
        <taxon>Cytophagales</taxon>
        <taxon>Hymenobacteraceae</taxon>
        <taxon>Pontibacter</taxon>
    </lineage>
</organism>
<evidence type="ECO:0000256" key="4">
    <source>
        <dbReference type="ARBA" id="ARBA00022692"/>
    </source>
</evidence>
<evidence type="ECO:0000256" key="6">
    <source>
        <dbReference type="ARBA" id="ARBA00022824"/>
    </source>
</evidence>
<dbReference type="PANTHER" id="PTHR12863:SF1">
    <property type="entry name" value="FATTY ACID 2-HYDROXYLASE"/>
    <property type="match status" value="1"/>
</dbReference>
<evidence type="ECO:0000313" key="17">
    <source>
        <dbReference type="Proteomes" id="UP000198724"/>
    </source>
</evidence>
<evidence type="ECO:0000256" key="13">
    <source>
        <dbReference type="ARBA" id="ARBA00023160"/>
    </source>
</evidence>
<feature type="transmembrane region" description="Helical" evidence="14">
    <location>
        <begin position="131"/>
        <end position="154"/>
    </location>
</feature>
<dbReference type="Pfam" id="PF04116">
    <property type="entry name" value="FA_hydroxylase"/>
    <property type="match status" value="1"/>
</dbReference>
<dbReference type="Proteomes" id="UP000198724">
    <property type="component" value="Unassembled WGS sequence"/>
</dbReference>
<name>A0A1I2UC96_9BACT</name>
<feature type="transmembrane region" description="Helical" evidence="14">
    <location>
        <begin position="48"/>
        <end position="72"/>
    </location>
</feature>
<dbReference type="OrthoDB" id="9784228at2"/>
<evidence type="ECO:0000256" key="7">
    <source>
        <dbReference type="ARBA" id="ARBA00022832"/>
    </source>
</evidence>
<keyword evidence="10" id="KW-0560">Oxidoreductase</keyword>
<dbReference type="InterPro" id="IPR006694">
    <property type="entry name" value="Fatty_acid_hydroxylase"/>
</dbReference>
<keyword evidence="7" id="KW-0276">Fatty acid metabolism</keyword>
<dbReference type="GO" id="GO:0016020">
    <property type="term" value="C:membrane"/>
    <property type="evidence" value="ECO:0007669"/>
    <property type="project" value="InterPro"/>
</dbReference>
<dbReference type="InterPro" id="IPR014430">
    <property type="entry name" value="Scs7"/>
</dbReference>
<evidence type="ECO:0000256" key="3">
    <source>
        <dbReference type="ARBA" id="ARBA00022516"/>
    </source>
</evidence>
<keyword evidence="12 14" id="KW-0472">Membrane</keyword>
<evidence type="ECO:0000256" key="5">
    <source>
        <dbReference type="ARBA" id="ARBA00022723"/>
    </source>
</evidence>
<keyword evidence="8" id="KW-0862">Zinc</keyword>
<keyword evidence="6" id="KW-0256">Endoplasmic reticulum</keyword>
<feature type="transmembrane region" description="Helical" evidence="14">
    <location>
        <begin position="107"/>
        <end position="125"/>
    </location>
</feature>
<proteinExistence type="predicted"/>
<dbReference type="AlphaFoldDB" id="A0A1I2UC96"/>
<keyword evidence="13" id="KW-0275">Fatty acid biosynthesis</keyword>
<evidence type="ECO:0000256" key="10">
    <source>
        <dbReference type="ARBA" id="ARBA00023002"/>
    </source>
</evidence>
<evidence type="ECO:0000256" key="8">
    <source>
        <dbReference type="ARBA" id="ARBA00022833"/>
    </source>
</evidence>
<protein>
    <submittedName>
        <fullName evidence="16">Fatty acid hydroxylase superfamily protein</fullName>
    </submittedName>
</protein>
<dbReference type="GO" id="GO:0006633">
    <property type="term" value="P:fatty acid biosynthetic process"/>
    <property type="evidence" value="ECO:0007669"/>
    <property type="project" value="UniProtKB-KW"/>
</dbReference>
<dbReference type="GO" id="GO:0005506">
    <property type="term" value="F:iron ion binding"/>
    <property type="evidence" value="ECO:0007669"/>
    <property type="project" value="InterPro"/>
</dbReference>
<dbReference type="EMBL" id="FOOT01000003">
    <property type="protein sequence ID" value="SFG74825.1"/>
    <property type="molecule type" value="Genomic_DNA"/>
</dbReference>
<keyword evidence="4 14" id="KW-0812">Transmembrane</keyword>
<keyword evidence="3" id="KW-0444">Lipid biosynthesis</keyword>
<evidence type="ECO:0000256" key="11">
    <source>
        <dbReference type="ARBA" id="ARBA00023098"/>
    </source>
</evidence>
<evidence type="ECO:0000259" key="15">
    <source>
        <dbReference type="Pfam" id="PF04116"/>
    </source>
</evidence>
<keyword evidence="5" id="KW-0479">Metal-binding</keyword>
<reference evidence="17" key="1">
    <citation type="submission" date="2016-10" db="EMBL/GenBank/DDBJ databases">
        <authorList>
            <person name="Varghese N."/>
            <person name="Submissions S."/>
        </authorList>
    </citation>
    <scope>NUCLEOTIDE SEQUENCE [LARGE SCALE GENOMIC DNA]</scope>
    <source>
        <strain evidence="17">LP51</strain>
    </source>
</reference>
<dbReference type="STRING" id="1436961.SAMN05421739_103485"/>
<gene>
    <name evidence="16" type="ORF">SAMN05421739_103485</name>
</gene>
<accession>A0A1I2UC96</accession>
<keyword evidence="17" id="KW-1185">Reference proteome</keyword>
<keyword evidence="9 14" id="KW-1133">Transmembrane helix</keyword>